<dbReference type="EMBL" id="JANIDY010000003">
    <property type="protein sequence ID" value="MCX5618462.1"/>
    <property type="molecule type" value="Genomic_DNA"/>
</dbReference>
<dbReference type="Proteomes" id="UP001165576">
    <property type="component" value="Unassembled WGS sequence"/>
</dbReference>
<comment type="caution">
    <text evidence="17">The sequence shown here is derived from an EMBL/GenBank/DDBJ whole genome shotgun (WGS) entry which is preliminary data.</text>
</comment>
<keyword evidence="5" id="KW-0762">Sugar transport</keyword>
<dbReference type="Pfam" id="PF22461">
    <property type="entry name" value="SLBB_2"/>
    <property type="match status" value="1"/>
</dbReference>
<feature type="domain" description="SLBB" evidence="16">
    <location>
        <begin position="307"/>
        <end position="382"/>
    </location>
</feature>
<evidence type="ECO:0000256" key="14">
    <source>
        <dbReference type="ARBA" id="ARBA00023288"/>
    </source>
</evidence>
<evidence type="ECO:0000256" key="2">
    <source>
        <dbReference type="ARBA" id="ARBA00009450"/>
    </source>
</evidence>
<evidence type="ECO:0000259" key="15">
    <source>
        <dbReference type="Pfam" id="PF02563"/>
    </source>
</evidence>
<evidence type="ECO:0000256" key="4">
    <source>
        <dbReference type="ARBA" id="ARBA00022452"/>
    </source>
</evidence>
<evidence type="ECO:0000256" key="7">
    <source>
        <dbReference type="ARBA" id="ARBA00022729"/>
    </source>
</evidence>
<keyword evidence="12" id="KW-0564">Palmitate</keyword>
<dbReference type="RefSeq" id="WP_266116964.1">
    <property type="nucleotide sequence ID" value="NZ_JANIDY010000003.1"/>
</dbReference>
<dbReference type="Gene3D" id="3.10.560.10">
    <property type="entry name" value="Outer membrane lipoprotein wza domain like"/>
    <property type="match status" value="1"/>
</dbReference>
<keyword evidence="13" id="KW-0998">Cell outer membrane</keyword>
<gene>
    <name evidence="17" type="ORF">NQF86_07260</name>
</gene>
<comment type="subcellular location">
    <subcellularLocation>
        <location evidence="1">Cell outer membrane</location>
        <topology evidence="1">Multi-pass membrane protein</topology>
    </subcellularLocation>
</comment>
<evidence type="ECO:0000256" key="13">
    <source>
        <dbReference type="ARBA" id="ARBA00023237"/>
    </source>
</evidence>
<dbReference type="InterPro" id="IPR049712">
    <property type="entry name" value="Poly_export"/>
</dbReference>
<evidence type="ECO:0000256" key="9">
    <source>
        <dbReference type="ARBA" id="ARBA00023065"/>
    </source>
</evidence>
<organism evidence="17 18">
    <name type="scientific">Bombella pluederhausensis</name>
    <dbReference type="NCBI Taxonomy" id="2967336"/>
    <lineage>
        <taxon>Bacteria</taxon>
        <taxon>Pseudomonadati</taxon>
        <taxon>Pseudomonadota</taxon>
        <taxon>Alphaproteobacteria</taxon>
        <taxon>Acetobacterales</taxon>
        <taxon>Acetobacteraceae</taxon>
        <taxon>Bombella</taxon>
    </lineage>
</organism>
<keyword evidence="8" id="KW-0625">Polysaccharide transport</keyword>
<keyword evidence="10" id="KW-0626">Porin</keyword>
<keyword evidence="3" id="KW-0813">Transport</keyword>
<dbReference type="Pfam" id="PF02563">
    <property type="entry name" value="Poly_export"/>
    <property type="match status" value="1"/>
</dbReference>
<evidence type="ECO:0000256" key="1">
    <source>
        <dbReference type="ARBA" id="ARBA00004571"/>
    </source>
</evidence>
<evidence type="ECO:0000256" key="6">
    <source>
        <dbReference type="ARBA" id="ARBA00022692"/>
    </source>
</evidence>
<evidence type="ECO:0000259" key="16">
    <source>
        <dbReference type="Pfam" id="PF22461"/>
    </source>
</evidence>
<accession>A0ABT3WH70</accession>
<protein>
    <submittedName>
        <fullName evidence="17">Polysaccharide biosynthesis/export family protein</fullName>
    </submittedName>
</protein>
<keyword evidence="9" id="KW-0406">Ion transport</keyword>
<keyword evidence="14" id="KW-0449">Lipoprotein</keyword>
<evidence type="ECO:0000256" key="10">
    <source>
        <dbReference type="ARBA" id="ARBA00023114"/>
    </source>
</evidence>
<dbReference type="InterPro" id="IPR054765">
    <property type="entry name" value="SLBB_dom"/>
</dbReference>
<dbReference type="PANTHER" id="PTHR33619">
    <property type="entry name" value="POLYSACCHARIDE EXPORT PROTEIN GFCE-RELATED"/>
    <property type="match status" value="1"/>
</dbReference>
<keyword evidence="6" id="KW-0812">Transmembrane</keyword>
<comment type="similarity">
    <text evidence="2">Belongs to the BexD/CtrA/VexA family.</text>
</comment>
<evidence type="ECO:0000313" key="18">
    <source>
        <dbReference type="Proteomes" id="UP001165576"/>
    </source>
</evidence>
<name>A0ABT3WH70_9PROT</name>
<keyword evidence="4" id="KW-1134">Transmembrane beta strand</keyword>
<sequence length="408" mass="43119">MECPDGSGGGAASVHGGCLMRGAGFLRGYLLAAAVLSMLEVTGCGLPEAGPGIGSMTRKEQLRDRKALFSSLVTQDVSMEDAIRMAEQDRREEKERIRAAVHAINIGRHDGNPVAHAGDNITVSILSFPAAGEAAGTAPAFVKLGSFRVLRDGTVALPYVNSVHVAGLTYARIQRRLSRLYAARGLFNTPSVIVRSDSSGGSRVADSILVVGQVTRPREIAWLPGGMTLAHVLAVAMSDGSISSARPGGDDGLHTARYRLSVSIVRGGRVVGTVPLEDALTIDMSLAPRDRVIVKKEASISVPVLGGGVSRPGLYAFGSSPSLAEVLAMSGGLKGDAASSRAVFVLRYERDIPHLMKVPFDRAYGLFVAQKFLLKRDDIVYVAESPWVPYSKVFSLILQAGVLASIAR</sequence>
<keyword evidence="11" id="KW-0472">Membrane</keyword>
<evidence type="ECO:0000313" key="17">
    <source>
        <dbReference type="EMBL" id="MCX5618462.1"/>
    </source>
</evidence>
<evidence type="ECO:0000256" key="12">
    <source>
        <dbReference type="ARBA" id="ARBA00023139"/>
    </source>
</evidence>
<reference evidence="17" key="1">
    <citation type="submission" date="2022-07" db="EMBL/GenBank/DDBJ databases">
        <title>Bombella genomes.</title>
        <authorList>
            <person name="Harer L."/>
            <person name="Styblova S."/>
            <person name="Ehrmann M."/>
        </authorList>
    </citation>
    <scope>NUCLEOTIDE SEQUENCE</scope>
    <source>
        <strain evidence="17">TMW 2.2543</strain>
    </source>
</reference>
<dbReference type="InterPro" id="IPR003715">
    <property type="entry name" value="Poly_export_N"/>
</dbReference>
<dbReference type="PANTHER" id="PTHR33619:SF3">
    <property type="entry name" value="POLYSACCHARIDE EXPORT PROTEIN GFCE-RELATED"/>
    <property type="match status" value="1"/>
</dbReference>
<feature type="domain" description="Polysaccharide export protein N-terminal" evidence="15">
    <location>
        <begin position="117"/>
        <end position="195"/>
    </location>
</feature>
<dbReference type="Gene3D" id="3.30.1950.10">
    <property type="entry name" value="wza like domain"/>
    <property type="match status" value="1"/>
</dbReference>
<evidence type="ECO:0000256" key="8">
    <source>
        <dbReference type="ARBA" id="ARBA00023047"/>
    </source>
</evidence>
<proteinExistence type="inferred from homology"/>
<keyword evidence="18" id="KW-1185">Reference proteome</keyword>
<evidence type="ECO:0000256" key="11">
    <source>
        <dbReference type="ARBA" id="ARBA00023136"/>
    </source>
</evidence>
<keyword evidence="7" id="KW-0732">Signal</keyword>
<evidence type="ECO:0000256" key="5">
    <source>
        <dbReference type="ARBA" id="ARBA00022597"/>
    </source>
</evidence>
<evidence type="ECO:0000256" key="3">
    <source>
        <dbReference type="ARBA" id="ARBA00022448"/>
    </source>
</evidence>